<organism evidence="1 2">
    <name type="scientific">Naasia lichenicola</name>
    <dbReference type="NCBI Taxonomy" id="2565933"/>
    <lineage>
        <taxon>Bacteria</taxon>
        <taxon>Bacillati</taxon>
        <taxon>Actinomycetota</taxon>
        <taxon>Actinomycetes</taxon>
        <taxon>Micrococcales</taxon>
        <taxon>Microbacteriaceae</taxon>
        <taxon>Naasia</taxon>
    </lineage>
</organism>
<keyword evidence="2" id="KW-1185">Reference proteome</keyword>
<name>A0A4S4FLJ0_9MICO</name>
<evidence type="ECO:0000313" key="2">
    <source>
        <dbReference type="Proteomes" id="UP000309133"/>
    </source>
</evidence>
<dbReference type="GO" id="GO:0003677">
    <property type="term" value="F:DNA binding"/>
    <property type="evidence" value="ECO:0007669"/>
    <property type="project" value="UniProtKB-KW"/>
</dbReference>
<dbReference type="Pfam" id="PF06224">
    <property type="entry name" value="AlkZ-like"/>
    <property type="match status" value="1"/>
</dbReference>
<dbReference type="InterPro" id="IPR009351">
    <property type="entry name" value="AlkZ-like"/>
</dbReference>
<gene>
    <name evidence="1" type="ORF">E6C64_15685</name>
</gene>
<protein>
    <submittedName>
        <fullName evidence="1">Winged helix DNA-binding domain-containing protein</fullName>
    </submittedName>
</protein>
<dbReference type="AlphaFoldDB" id="A0A4S4FLJ0"/>
<keyword evidence="1" id="KW-0238">DNA-binding</keyword>
<dbReference type="Proteomes" id="UP000309133">
    <property type="component" value="Unassembled WGS sequence"/>
</dbReference>
<proteinExistence type="predicted"/>
<dbReference type="PANTHER" id="PTHR38479">
    <property type="entry name" value="LMO0824 PROTEIN"/>
    <property type="match status" value="1"/>
</dbReference>
<comment type="caution">
    <text evidence="1">The sequence shown here is derived from an EMBL/GenBank/DDBJ whole genome shotgun (WGS) entry which is preliminary data.</text>
</comment>
<accession>A0A4S4FLJ0</accession>
<evidence type="ECO:0000313" key="1">
    <source>
        <dbReference type="EMBL" id="THG30076.1"/>
    </source>
</evidence>
<dbReference type="OrthoDB" id="9148135at2"/>
<reference evidence="1 2" key="1">
    <citation type="submission" date="2019-04" db="EMBL/GenBank/DDBJ databases">
        <authorList>
            <person name="Jiang L."/>
        </authorList>
    </citation>
    <scope>NUCLEOTIDE SEQUENCE [LARGE SCALE GENOMIC DNA]</scope>
    <source>
        <strain evidence="1 2">YIM 131853</strain>
    </source>
</reference>
<sequence>MRTFSIEERRRMLVHKHHLRGDADGPERVTKALVALHATDPATVYLSVLARTSTTTIADVASSLYENRTLVRWMAMRRTLFVFPTVDVPAIQGAVSTPLAATLRRQLISRLDRNGSEPALGTDADEWLDIVGADVDAALESAGAATGAQLAAAVPALRTTIHPGSPSEKPQNVTSPLLTVMSTAGRMVRGTPTGPWTSRHHLWEPVDHWWPNGLPLMDPAESQAMLARRWLERYGPATADDLQWWTGWNKTTTRAALSRLPIEEVDLHGVAGIDLRHDASTPDDDAVPEATLLPSLDPTSMGWRDRKWFLGIDPQQIFDPAGNIGPTIWWNGEIIGSWAVARTGEIRTAIAADRGSSAVHQIELAAERLQRRLNGALVTPAIRTPLERSLVN</sequence>
<dbReference type="PANTHER" id="PTHR38479:SF2">
    <property type="entry name" value="WINGED HELIX DNA-BINDING DOMAIN-CONTAINING PROTEIN"/>
    <property type="match status" value="1"/>
</dbReference>
<dbReference type="EMBL" id="SSSM01000005">
    <property type="protein sequence ID" value="THG30076.1"/>
    <property type="molecule type" value="Genomic_DNA"/>
</dbReference>